<name>A0A0G0WYQ0_UNCKA</name>
<dbReference type="Proteomes" id="UP000034163">
    <property type="component" value="Unassembled WGS sequence"/>
</dbReference>
<sequence>LVYSYEPSISENGRYVAFTSFTSNVEAEDASGQDSNIYVHDLETGETTIASVSSTGEQGNGYSGLSSINADGRFVAFVSTSSNLGGIGSSGLYAYVHDRLTGDTTLVSRSSTGEAGEVYPAQPDMSGNGRYVAFVSGASNLVMPDTNGTNDVFVHDTQTDITTRVSVSSTGEQGNGVSWEPSLNYDGTIVAFVSTASNLVPKDTNQISDIFVHNLVTGVTERVNMSYTDLQSEGQADSFSDFTSISGDGRFVAFSSQASNLVEGDNNGVYDIFVHDREK</sequence>
<comment type="caution">
    <text evidence="1">The sequence shown here is derived from an EMBL/GenBank/DDBJ whole genome shotgun (WGS) entry which is preliminary data.</text>
</comment>
<dbReference type="InterPro" id="IPR011659">
    <property type="entry name" value="WD40"/>
</dbReference>
<dbReference type="SUPFAM" id="SSF82171">
    <property type="entry name" value="DPP6 N-terminal domain-like"/>
    <property type="match status" value="1"/>
</dbReference>
<dbReference type="InterPro" id="IPR011042">
    <property type="entry name" value="6-blade_b-propeller_TolB-like"/>
</dbReference>
<evidence type="ECO:0000313" key="1">
    <source>
        <dbReference type="EMBL" id="KKS17262.1"/>
    </source>
</evidence>
<gene>
    <name evidence="1" type="ORF">UU72_C0004G0001</name>
</gene>
<dbReference type="EMBL" id="LCBS01000004">
    <property type="protein sequence ID" value="KKS17262.1"/>
    <property type="molecule type" value="Genomic_DNA"/>
</dbReference>
<dbReference type="Gene3D" id="2.120.10.30">
    <property type="entry name" value="TolB, C-terminal domain"/>
    <property type="match status" value="1"/>
</dbReference>
<accession>A0A0G0WYQ0</accession>
<evidence type="ECO:0000313" key="2">
    <source>
        <dbReference type="Proteomes" id="UP000034163"/>
    </source>
</evidence>
<organism evidence="1 2">
    <name type="scientific">candidate division WWE3 bacterium GW2011_GWB1_41_6</name>
    <dbReference type="NCBI Taxonomy" id="1619112"/>
    <lineage>
        <taxon>Bacteria</taxon>
        <taxon>Katanobacteria</taxon>
    </lineage>
</organism>
<proteinExistence type="predicted"/>
<dbReference type="Pfam" id="PF07676">
    <property type="entry name" value="PD40"/>
    <property type="match status" value="2"/>
</dbReference>
<dbReference type="AlphaFoldDB" id="A0A0G0WYQ0"/>
<reference evidence="1 2" key="1">
    <citation type="journal article" date="2015" name="Nature">
        <title>rRNA introns, odd ribosomes, and small enigmatic genomes across a large radiation of phyla.</title>
        <authorList>
            <person name="Brown C.T."/>
            <person name="Hug L.A."/>
            <person name="Thomas B.C."/>
            <person name="Sharon I."/>
            <person name="Castelle C.J."/>
            <person name="Singh A."/>
            <person name="Wilkins M.J."/>
            <person name="Williams K.H."/>
            <person name="Banfield J.F."/>
        </authorList>
    </citation>
    <scope>NUCLEOTIDE SEQUENCE [LARGE SCALE GENOMIC DNA]</scope>
</reference>
<feature type="non-terminal residue" evidence="1">
    <location>
        <position position="1"/>
    </location>
</feature>
<protein>
    <submittedName>
        <fullName evidence="1">Hemolysin-type calcium-binding region</fullName>
    </submittedName>
</protein>